<organism evidence="2 3">
    <name type="scientific">Bradyrhizobium agreste</name>
    <dbReference type="NCBI Taxonomy" id="2751811"/>
    <lineage>
        <taxon>Bacteria</taxon>
        <taxon>Pseudomonadati</taxon>
        <taxon>Pseudomonadota</taxon>
        <taxon>Alphaproteobacteria</taxon>
        <taxon>Hyphomicrobiales</taxon>
        <taxon>Nitrobacteraceae</taxon>
        <taxon>Bradyrhizobium</taxon>
    </lineage>
</organism>
<evidence type="ECO:0000313" key="2">
    <source>
        <dbReference type="EMBL" id="MBH5400697.1"/>
    </source>
</evidence>
<dbReference type="InterPro" id="IPR011856">
    <property type="entry name" value="tRNA_endonuc-like_dom_sf"/>
</dbReference>
<proteinExistence type="predicted"/>
<dbReference type="RefSeq" id="WP_197961866.1">
    <property type="nucleotide sequence ID" value="NZ_JACCHP010000016.1"/>
</dbReference>
<evidence type="ECO:0000313" key="3">
    <source>
        <dbReference type="Proteomes" id="UP000807370"/>
    </source>
</evidence>
<protein>
    <recommendedName>
        <fullName evidence="1">DUF5655 domain-containing protein</fullName>
    </recommendedName>
</protein>
<dbReference type="EMBL" id="JACCHP010000016">
    <property type="protein sequence ID" value="MBH5400697.1"/>
    <property type="molecule type" value="Genomic_DNA"/>
</dbReference>
<keyword evidence="3" id="KW-1185">Reference proteome</keyword>
<comment type="caution">
    <text evidence="2">The sequence shown here is derived from an EMBL/GenBank/DDBJ whole genome shotgun (WGS) entry which is preliminary data.</text>
</comment>
<sequence>MLEKANDFTANFVRAERISLKLHPELNEKWVQALIADKPSILGLGELVLRDKERMQPRAGRLDLLLEDPDPEAERRYEVEIQLGPTDEAHIIRTIEYWDIERKRYPQYDHCAVLIAEDITSRFFNVISLFNGSIPLIALQMQALKVGQHNTVIFTKIVDELKRGLEEGPPPPPTDRADWEKRASKATVQLADNLLEIAREIDPSLVLSYNKHYIGMYKNGQPLNFCTFRPRKSTVNIAIRLERTDEIDQKIEAAGIEQLSFANYGAYRLSLETSDVTKHRDLLKQLMQAAYEAFTK</sequence>
<feature type="domain" description="DUF5655" evidence="1">
    <location>
        <begin position="182"/>
        <end position="292"/>
    </location>
</feature>
<accession>A0ABS0PUX4</accession>
<dbReference type="Pfam" id="PF18899">
    <property type="entry name" value="DUF5655"/>
    <property type="match status" value="1"/>
</dbReference>
<reference evidence="2 3" key="1">
    <citation type="submission" date="2020-07" db="EMBL/GenBank/DDBJ databases">
        <title>Bradyrhizobium diversity isolated from nodules of indigenous legumes of Western Australia.</title>
        <authorList>
            <person name="Klepa M.S."/>
        </authorList>
    </citation>
    <scope>NUCLEOTIDE SEQUENCE [LARGE SCALE GENOMIC DNA]</scope>
    <source>
        <strain evidence="2 3">CNPSo 4010</strain>
    </source>
</reference>
<dbReference type="InterPro" id="IPR043714">
    <property type="entry name" value="DUF5655"/>
</dbReference>
<name>A0ABS0PUX4_9BRAD</name>
<evidence type="ECO:0000259" key="1">
    <source>
        <dbReference type="Pfam" id="PF18899"/>
    </source>
</evidence>
<dbReference type="Proteomes" id="UP000807370">
    <property type="component" value="Unassembled WGS sequence"/>
</dbReference>
<dbReference type="Gene3D" id="3.40.1350.10">
    <property type="match status" value="1"/>
</dbReference>
<gene>
    <name evidence="2" type="ORF">HZZ13_23315</name>
</gene>